<dbReference type="GO" id="GO:0004518">
    <property type="term" value="F:nuclease activity"/>
    <property type="evidence" value="ECO:0007669"/>
    <property type="project" value="UniProtKB-KW"/>
</dbReference>
<keyword evidence="2" id="KW-0540">Nuclease</keyword>
<dbReference type="AlphaFoldDB" id="A0A426QJI1"/>
<dbReference type="Pfam" id="PF04231">
    <property type="entry name" value="Endonuclease_1"/>
    <property type="match status" value="1"/>
</dbReference>
<organism evidence="4 5">
    <name type="scientific">Thiohalobacter thiocyanaticus</name>
    <dbReference type="NCBI Taxonomy" id="585455"/>
    <lineage>
        <taxon>Bacteria</taxon>
        <taxon>Pseudomonadati</taxon>
        <taxon>Pseudomonadota</taxon>
        <taxon>Gammaproteobacteria</taxon>
        <taxon>Thiohalobacterales</taxon>
        <taxon>Thiohalobacteraceae</taxon>
        <taxon>Thiohalobacter</taxon>
    </lineage>
</organism>
<gene>
    <name evidence="4" type="ORF">D6C00_08075</name>
</gene>
<evidence type="ECO:0000256" key="2">
    <source>
        <dbReference type="ARBA" id="ARBA00022722"/>
    </source>
</evidence>
<protein>
    <recommendedName>
        <fullName evidence="6">Endonuclease I</fullName>
    </recommendedName>
</protein>
<dbReference type="GO" id="GO:0016787">
    <property type="term" value="F:hydrolase activity"/>
    <property type="evidence" value="ECO:0007669"/>
    <property type="project" value="UniProtKB-KW"/>
</dbReference>
<dbReference type="EMBL" id="QZMU01000001">
    <property type="protein sequence ID" value="RRQ21908.1"/>
    <property type="molecule type" value="Genomic_DNA"/>
</dbReference>
<comment type="caution">
    <text evidence="4">The sequence shown here is derived from an EMBL/GenBank/DDBJ whole genome shotgun (WGS) entry which is preliminary data.</text>
</comment>
<evidence type="ECO:0000313" key="5">
    <source>
        <dbReference type="Proteomes" id="UP000287798"/>
    </source>
</evidence>
<accession>A0A426QJI1</accession>
<evidence type="ECO:0000256" key="1">
    <source>
        <dbReference type="ARBA" id="ARBA00006429"/>
    </source>
</evidence>
<dbReference type="InterPro" id="IPR044925">
    <property type="entry name" value="His-Me_finger_sf"/>
</dbReference>
<dbReference type="PANTHER" id="PTHR33607:SF2">
    <property type="entry name" value="ENDONUCLEASE-1"/>
    <property type="match status" value="1"/>
</dbReference>
<dbReference type="OrthoDB" id="9800417at2"/>
<dbReference type="PANTHER" id="PTHR33607">
    <property type="entry name" value="ENDONUCLEASE-1"/>
    <property type="match status" value="1"/>
</dbReference>
<dbReference type="Proteomes" id="UP000287798">
    <property type="component" value="Unassembled WGS sequence"/>
</dbReference>
<evidence type="ECO:0008006" key="6">
    <source>
        <dbReference type="Google" id="ProtNLM"/>
    </source>
</evidence>
<keyword evidence="5" id="KW-1185">Reference proteome</keyword>
<evidence type="ECO:0000313" key="4">
    <source>
        <dbReference type="EMBL" id="RRQ21908.1"/>
    </source>
</evidence>
<name>A0A426QJI1_9GAMM</name>
<dbReference type="SUPFAM" id="SSF54060">
    <property type="entry name" value="His-Me finger endonucleases"/>
    <property type="match status" value="1"/>
</dbReference>
<evidence type="ECO:0000256" key="3">
    <source>
        <dbReference type="ARBA" id="ARBA00022801"/>
    </source>
</evidence>
<reference evidence="4 5" key="1">
    <citation type="journal article" date="2010" name="Int. J. Syst. Evol. Microbiol.">
        <title>Thiohalobacter thiocyanaticus gen. nov., sp. nov., a moderately halophilic, sulfur-oxidizing gammaproteobacterium from hypersaline lakes, that utilizes thiocyanate.</title>
        <authorList>
            <person name="Sorokin D.Y."/>
            <person name="Kovaleva O.L."/>
            <person name="Tourova T.P."/>
            <person name="Muyzer G."/>
        </authorList>
    </citation>
    <scope>NUCLEOTIDE SEQUENCE [LARGE SCALE GENOMIC DNA]</scope>
    <source>
        <strain evidence="4 5">Hrh1</strain>
    </source>
</reference>
<dbReference type="RefSeq" id="WP_125181248.1">
    <property type="nucleotide sequence ID" value="NZ_QZMU01000001.1"/>
</dbReference>
<comment type="similarity">
    <text evidence="1">Belongs to the EndA/NucM nuclease family.</text>
</comment>
<sequence>MGDFLGCGTREECRDSSERFNRMEADLHNLWASLDYVNRHRSNYEFRLIDGEGHSLEGCDIERIRIDGEYVIEPRQIARGNVARSIFYMHSEYGLPIPDGMRDVLLEWNKNDPPSCHEMRRNNTIERLQGTRNRYIDHPSTAETSQ</sequence>
<keyword evidence="3" id="KW-0378">Hydrolase</keyword>
<proteinExistence type="inferred from homology"/>
<dbReference type="InterPro" id="IPR007346">
    <property type="entry name" value="Endonuclease-I"/>
</dbReference>